<protein>
    <submittedName>
        <fullName evidence="1">Uncharacterized protein</fullName>
    </submittedName>
</protein>
<dbReference type="Proteomes" id="UP001595979">
    <property type="component" value="Unassembled WGS sequence"/>
</dbReference>
<name>A0ABW1DDJ8_9DEIO</name>
<keyword evidence="2" id="KW-1185">Reference proteome</keyword>
<reference evidence="2" key="1">
    <citation type="journal article" date="2019" name="Int. J. Syst. Evol. Microbiol.">
        <title>The Global Catalogue of Microorganisms (GCM) 10K type strain sequencing project: providing services to taxonomists for standard genome sequencing and annotation.</title>
        <authorList>
            <consortium name="The Broad Institute Genomics Platform"/>
            <consortium name="The Broad Institute Genome Sequencing Center for Infectious Disease"/>
            <person name="Wu L."/>
            <person name="Ma J."/>
        </authorList>
    </citation>
    <scope>NUCLEOTIDE SEQUENCE [LARGE SCALE GENOMIC DNA]</scope>
    <source>
        <strain evidence="2">CGMCC 1.15053</strain>
    </source>
</reference>
<evidence type="ECO:0000313" key="1">
    <source>
        <dbReference type="EMBL" id="MFC5846757.1"/>
    </source>
</evidence>
<accession>A0ABW1DDJ8</accession>
<comment type="caution">
    <text evidence="1">The sequence shown here is derived from an EMBL/GenBank/DDBJ whole genome shotgun (WGS) entry which is preliminary data.</text>
</comment>
<feature type="non-terminal residue" evidence="1">
    <location>
        <position position="1"/>
    </location>
</feature>
<dbReference type="EMBL" id="JBHSOH010000001">
    <property type="protein sequence ID" value="MFC5846757.1"/>
    <property type="molecule type" value="Genomic_DNA"/>
</dbReference>
<proteinExistence type="predicted"/>
<evidence type="ECO:0000313" key="2">
    <source>
        <dbReference type="Proteomes" id="UP001595979"/>
    </source>
</evidence>
<gene>
    <name evidence="1" type="ORF">ACFPQ6_00405</name>
</gene>
<organism evidence="1 2">
    <name type="scientific">Deinococcus petrolearius</name>
    <dbReference type="NCBI Taxonomy" id="1751295"/>
    <lineage>
        <taxon>Bacteria</taxon>
        <taxon>Thermotogati</taxon>
        <taxon>Deinococcota</taxon>
        <taxon>Deinococci</taxon>
        <taxon>Deinococcales</taxon>
        <taxon>Deinococcaceae</taxon>
        <taxon>Deinococcus</taxon>
    </lineage>
</organism>
<sequence>RFMRRGTIVVFGGLLRELDLAYWQGPALLEAILREEIEARGWGWTQGRDVGGRAYASVMPTAQHRPPVYADSPAHALGLAVLAALASAPAGEGEGAG</sequence>